<dbReference type="Proteomes" id="UP000572722">
    <property type="component" value="Unassembled WGS sequence"/>
</dbReference>
<evidence type="ECO:0000313" key="2">
    <source>
        <dbReference type="EMBL" id="NOI83313.1"/>
    </source>
</evidence>
<comment type="caution">
    <text evidence="2">The sequence shown here is derived from an EMBL/GenBank/DDBJ whole genome shotgun (WGS) entry which is preliminary data.</text>
</comment>
<proteinExistence type="predicted"/>
<dbReference type="EMBL" id="VTXO01000015">
    <property type="protein sequence ID" value="NOI83313.1"/>
    <property type="molecule type" value="Genomic_DNA"/>
</dbReference>
<dbReference type="RefSeq" id="WP_171325468.1">
    <property type="nucleotide sequence ID" value="NZ_JBFOMF010000094.1"/>
</dbReference>
<dbReference type="Pfam" id="PF12375">
    <property type="entry name" value="DUF3653"/>
    <property type="match status" value="1"/>
</dbReference>
<keyword evidence="2" id="KW-0378">Hydrolase</keyword>
<dbReference type="InterPro" id="IPR021077">
    <property type="entry name" value="Phage_phi-Lf_Orf112"/>
</dbReference>
<dbReference type="GO" id="GO:0016787">
    <property type="term" value="F:hydrolase activity"/>
    <property type="evidence" value="ECO:0007669"/>
    <property type="project" value="UniProtKB-KW"/>
</dbReference>
<organism evidence="2 3">
    <name type="scientific">Vibrio tubiashii</name>
    <dbReference type="NCBI Taxonomy" id="29498"/>
    <lineage>
        <taxon>Bacteria</taxon>
        <taxon>Pseudomonadati</taxon>
        <taxon>Pseudomonadota</taxon>
        <taxon>Gammaproteobacteria</taxon>
        <taxon>Vibrionales</taxon>
        <taxon>Vibrionaceae</taxon>
        <taxon>Vibrio</taxon>
        <taxon>Vibrio oreintalis group</taxon>
    </lineage>
</organism>
<sequence length="141" mass="16802">MNLLSFHQLVHRQFMDIKQAAAFFHVQPITVKRWLIGHHPVPPMAEKLLLLKSRGYLPIDERWDGFRVHEERATLITPERREFSPKELLAFVHWRDEHRQLVELHGHIHNPKYYPPKENVLPFSGGGHRRQPAPWIPSKHR</sequence>
<feature type="region of interest" description="Disordered" evidence="1">
    <location>
        <begin position="122"/>
        <end position="141"/>
    </location>
</feature>
<protein>
    <submittedName>
        <fullName evidence="2">S-adenosylhomocysteine hydrolase</fullName>
    </submittedName>
</protein>
<name>A0AAE5GUF6_9VIBR</name>
<evidence type="ECO:0000256" key="1">
    <source>
        <dbReference type="SAM" id="MobiDB-lite"/>
    </source>
</evidence>
<dbReference type="AlphaFoldDB" id="A0AAE5GUF6"/>
<evidence type="ECO:0000313" key="3">
    <source>
        <dbReference type="Proteomes" id="UP000572722"/>
    </source>
</evidence>
<accession>A0AAE5GUF6</accession>
<gene>
    <name evidence="2" type="ORF">F0237_21885</name>
</gene>
<reference evidence="2 3" key="1">
    <citation type="submission" date="2019-08" db="EMBL/GenBank/DDBJ databases">
        <title>Draft genome sequencing and comparative genomics of hatchery-associated Vibrios.</title>
        <authorList>
            <person name="Kehlet-Delgado H."/>
            <person name="Mueller R.S."/>
        </authorList>
    </citation>
    <scope>NUCLEOTIDE SEQUENCE [LARGE SCALE GENOMIC DNA]</scope>
    <source>
        <strain evidence="2 3">01-65-5-1</strain>
    </source>
</reference>